<dbReference type="PANTHER" id="PTHR48182">
    <property type="entry name" value="PROTEIN SERAC1"/>
    <property type="match status" value="1"/>
</dbReference>
<dbReference type="EMBL" id="LNIX01000001">
    <property type="protein sequence ID" value="OXA62204.1"/>
    <property type="molecule type" value="Genomic_DNA"/>
</dbReference>
<dbReference type="Gene3D" id="3.40.50.1820">
    <property type="entry name" value="alpha/beta hydrolase"/>
    <property type="match status" value="1"/>
</dbReference>
<evidence type="ECO:0000256" key="4">
    <source>
        <dbReference type="ARBA" id="ARBA00022692"/>
    </source>
</evidence>
<evidence type="ECO:0000256" key="1">
    <source>
        <dbReference type="ARBA" id="ARBA00004173"/>
    </source>
</evidence>
<name>A0A226EYP9_FOLCA</name>
<dbReference type="InterPro" id="IPR011989">
    <property type="entry name" value="ARM-like"/>
</dbReference>
<dbReference type="OMA" id="HETRMSI"/>
<keyword evidence="5" id="KW-0256">Endoplasmic reticulum</keyword>
<comment type="subcellular location">
    <subcellularLocation>
        <location evidence="2">Endoplasmic reticulum</location>
    </subcellularLocation>
    <subcellularLocation>
        <location evidence="3">Membrane</location>
    </subcellularLocation>
    <subcellularLocation>
        <location evidence="1">Mitochondrion</location>
    </subcellularLocation>
</comment>
<keyword evidence="6 11" id="KW-1133">Transmembrane helix</keyword>
<protein>
    <submittedName>
        <fullName evidence="12">Protein SERAC1</fullName>
    </submittedName>
</protein>
<dbReference type="PROSITE" id="PS51257">
    <property type="entry name" value="PROKAR_LIPOPROTEIN"/>
    <property type="match status" value="1"/>
</dbReference>
<proteinExistence type="predicted"/>
<dbReference type="GO" id="GO:0016020">
    <property type="term" value="C:membrane"/>
    <property type="evidence" value="ECO:0007669"/>
    <property type="project" value="UniProtKB-SubCell"/>
</dbReference>
<reference evidence="12 13" key="1">
    <citation type="submission" date="2015-12" db="EMBL/GenBank/DDBJ databases">
        <title>The genome of Folsomia candida.</title>
        <authorList>
            <person name="Faddeeva A."/>
            <person name="Derks M.F."/>
            <person name="Anvar Y."/>
            <person name="Smit S."/>
            <person name="Van Straalen N."/>
            <person name="Roelofs D."/>
        </authorList>
    </citation>
    <scope>NUCLEOTIDE SEQUENCE [LARGE SCALE GENOMIC DNA]</scope>
    <source>
        <strain evidence="12 13">VU population</strain>
        <tissue evidence="12">Whole body</tissue>
    </source>
</reference>
<sequence length="791" mass="89217">MAKSSRWWRRFLAEHKYGVAIGTGAAIGAGGTLGCIYSLKCKLQETVPAESSLLDGKDVPYIYAVDPEESSAFLKQHFPRWWPVSFIARPIAYQLFEDIRKSITQINDDSLRTFAKFSSLFESECNHFSICMDLKTAVALARCGADPRLFISPRVITKDHKDYYGNKFRHLFSTLPNENIHATLESLISRGLKQYHPTEKEQEDKSLDYYTGFESDFHLSQNPVKEMSEHEFLKICLLGVVSHSRIRESISELLSQDILDLLVVISREYRDSVDIMSLVLKVLANISCDTSSAQLIKDTGCLKILAIYGTSHDVRLALPAKRALHNLDRRGTNSVLPPGIYQLHPEFGCDDCSSQYDIVFIHGLLGGIFRTWRRHDINPNKDFSKTDKDEHETRMSIWKARILELRSKSPVQHNNNCLDETVVYPTRRTTEDGQVKIDCEQLPLELDQEIVSTPTQCWPRDWLPTNCPKSRIIGVDFESFVSRWMTICPIETAERLLKDRSAELLNKLQDIGIGQRPVVFVTHSMGGLLLKSLLCQAADSDDPERQKIASSTKGVVFCSVPHRGTDMAVLNTARRWLLLPTEEIDELSDEDKQLTNLNEAFIELTNQHNYKILSFGEVLETRTGLGMQFKLVPFYSSDIGIGDYYPLRLDHLGTCKPWSRGSFLYVKTVNFIKSVCPTWTHPPANQPSVNLNPVSNSTTTTKTNSGYLSYANSIISVLEPVSHLYDWITNIFYNTDDDNSSSGPLHKNNNNNNNHDNNGNLNNGTPSSSSPSQSTTTATTAGADQVKLKEQ</sequence>
<evidence type="ECO:0000256" key="3">
    <source>
        <dbReference type="ARBA" id="ARBA00004370"/>
    </source>
</evidence>
<dbReference type="GO" id="GO:0006629">
    <property type="term" value="P:lipid metabolic process"/>
    <property type="evidence" value="ECO:0007669"/>
    <property type="project" value="UniProtKB-KW"/>
</dbReference>
<keyword evidence="9 11" id="KW-0472">Membrane</keyword>
<dbReference type="Proteomes" id="UP000198287">
    <property type="component" value="Unassembled WGS sequence"/>
</dbReference>
<evidence type="ECO:0000256" key="11">
    <source>
        <dbReference type="SAM" id="Phobius"/>
    </source>
</evidence>
<dbReference type="STRING" id="158441.A0A226EYP9"/>
<evidence type="ECO:0000313" key="12">
    <source>
        <dbReference type="EMBL" id="OXA62204.1"/>
    </source>
</evidence>
<evidence type="ECO:0000256" key="5">
    <source>
        <dbReference type="ARBA" id="ARBA00022824"/>
    </source>
</evidence>
<feature type="region of interest" description="Disordered" evidence="10">
    <location>
        <begin position="739"/>
        <end position="791"/>
    </location>
</feature>
<dbReference type="InterPro" id="IPR052374">
    <property type="entry name" value="SERAC1"/>
</dbReference>
<organism evidence="12 13">
    <name type="scientific">Folsomia candida</name>
    <name type="common">Springtail</name>
    <dbReference type="NCBI Taxonomy" id="158441"/>
    <lineage>
        <taxon>Eukaryota</taxon>
        <taxon>Metazoa</taxon>
        <taxon>Ecdysozoa</taxon>
        <taxon>Arthropoda</taxon>
        <taxon>Hexapoda</taxon>
        <taxon>Collembola</taxon>
        <taxon>Entomobryomorpha</taxon>
        <taxon>Isotomoidea</taxon>
        <taxon>Isotomidae</taxon>
        <taxon>Proisotominae</taxon>
        <taxon>Folsomia</taxon>
    </lineage>
</organism>
<evidence type="ECO:0000256" key="9">
    <source>
        <dbReference type="ARBA" id="ARBA00023136"/>
    </source>
</evidence>
<keyword evidence="7" id="KW-0443">Lipid metabolism</keyword>
<dbReference type="Gene3D" id="1.25.10.10">
    <property type="entry name" value="Leucine-rich Repeat Variant"/>
    <property type="match status" value="1"/>
</dbReference>
<dbReference type="InterPro" id="IPR029058">
    <property type="entry name" value="AB_hydrolase_fold"/>
</dbReference>
<evidence type="ECO:0000256" key="2">
    <source>
        <dbReference type="ARBA" id="ARBA00004240"/>
    </source>
</evidence>
<dbReference type="GO" id="GO:0005739">
    <property type="term" value="C:mitochondrion"/>
    <property type="evidence" value="ECO:0007669"/>
    <property type="project" value="UniProtKB-SubCell"/>
</dbReference>
<feature type="transmembrane region" description="Helical" evidence="11">
    <location>
        <begin position="20"/>
        <end position="39"/>
    </location>
</feature>
<evidence type="ECO:0000256" key="7">
    <source>
        <dbReference type="ARBA" id="ARBA00023098"/>
    </source>
</evidence>
<evidence type="ECO:0000313" key="13">
    <source>
        <dbReference type="Proteomes" id="UP000198287"/>
    </source>
</evidence>
<dbReference type="PANTHER" id="PTHR48182:SF2">
    <property type="entry name" value="PROTEIN SERAC1"/>
    <property type="match status" value="1"/>
</dbReference>
<dbReference type="OrthoDB" id="5086500at2759"/>
<gene>
    <name evidence="12" type="ORF">Fcan01_03962</name>
</gene>
<accession>A0A226EYP9</accession>
<evidence type="ECO:0000256" key="8">
    <source>
        <dbReference type="ARBA" id="ARBA00023128"/>
    </source>
</evidence>
<dbReference type="GO" id="GO:0005783">
    <property type="term" value="C:endoplasmic reticulum"/>
    <property type="evidence" value="ECO:0007669"/>
    <property type="project" value="UniProtKB-SubCell"/>
</dbReference>
<keyword evidence="8" id="KW-0496">Mitochondrion</keyword>
<evidence type="ECO:0000256" key="6">
    <source>
        <dbReference type="ARBA" id="ARBA00022989"/>
    </source>
</evidence>
<feature type="compositionally biased region" description="Low complexity" evidence="10">
    <location>
        <begin position="748"/>
        <end position="780"/>
    </location>
</feature>
<keyword evidence="4 11" id="KW-0812">Transmembrane</keyword>
<evidence type="ECO:0000256" key="10">
    <source>
        <dbReference type="SAM" id="MobiDB-lite"/>
    </source>
</evidence>
<comment type="caution">
    <text evidence="12">The sequence shown here is derived from an EMBL/GenBank/DDBJ whole genome shotgun (WGS) entry which is preliminary data.</text>
</comment>
<dbReference type="SUPFAM" id="SSF53474">
    <property type="entry name" value="alpha/beta-Hydrolases"/>
    <property type="match status" value="1"/>
</dbReference>
<keyword evidence="13" id="KW-1185">Reference proteome</keyword>
<dbReference type="AlphaFoldDB" id="A0A226EYP9"/>